<dbReference type="PROSITE" id="PS01247">
    <property type="entry name" value="IUNH"/>
    <property type="match status" value="1"/>
</dbReference>
<dbReference type="Proteomes" id="UP000247465">
    <property type="component" value="Chromosome"/>
</dbReference>
<dbReference type="KEGG" id="mtar:DF168_01314"/>
<organism evidence="4 5">
    <name type="scientific">Candidatus Moanibacter tarae</name>
    <dbReference type="NCBI Taxonomy" id="2200854"/>
    <lineage>
        <taxon>Bacteria</taxon>
        <taxon>Pseudomonadati</taxon>
        <taxon>Verrucomicrobiota</taxon>
        <taxon>Opitutia</taxon>
        <taxon>Puniceicoccales</taxon>
        <taxon>Puniceicoccales incertae sedis</taxon>
        <taxon>Candidatus Moanibacter</taxon>
    </lineage>
</organism>
<gene>
    <name evidence="4" type="primary">rihA</name>
    <name evidence="4" type="ORF">DF168_01314</name>
</gene>
<dbReference type="Pfam" id="PF01156">
    <property type="entry name" value="IU_nuc_hydro"/>
    <property type="match status" value="1"/>
</dbReference>
<dbReference type="InterPro" id="IPR036452">
    <property type="entry name" value="Ribo_hydro-like"/>
</dbReference>
<dbReference type="EC" id="3.2.-.-" evidence="4"/>
<evidence type="ECO:0000313" key="5">
    <source>
        <dbReference type="Proteomes" id="UP000247465"/>
    </source>
</evidence>
<accession>A0A2Z4AD30</accession>
<evidence type="ECO:0000313" key="4">
    <source>
        <dbReference type="EMBL" id="AWT60113.1"/>
    </source>
</evidence>
<dbReference type="PANTHER" id="PTHR46190:SF1">
    <property type="entry name" value="SI:CH211-201H21.5"/>
    <property type="match status" value="1"/>
</dbReference>
<evidence type="ECO:0000256" key="1">
    <source>
        <dbReference type="ARBA" id="ARBA00022801"/>
    </source>
</evidence>
<keyword evidence="2 4" id="KW-0326">Glycosidase</keyword>
<dbReference type="InterPro" id="IPR001910">
    <property type="entry name" value="Inosine/uridine_hydrolase_dom"/>
</dbReference>
<evidence type="ECO:0000259" key="3">
    <source>
        <dbReference type="Pfam" id="PF01156"/>
    </source>
</evidence>
<dbReference type="Gene3D" id="3.90.245.10">
    <property type="entry name" value="Ribonucleoside hydrolase-like"/>
    <property type="match status" value="1"/>
</dbReference>
<dbReference type="PANTHER" id="PTHR46190">
    <property type="entry name" value="SI:CH211-201H21.5-RELATED"/>
    <property type="match status" value="1"/>
</dbReference>
<feature type="domain" description="Inosine/uridine-preferring nucleoside hydrolase" evidence="3">
    <location>
        <begin position="8"/>
        <end position="303"/>
    </location>
</feature>
<dbReference type="EMBL" id="CP029803">
    <property type="protein sequence ID" value="AWT60113.1"/>
    <property type="molecule type" value="Genomic_DNA"/>
</dbReference>
<dbReference type="GO" id="GO:0016799">
    <property type="term" value="F:hydrolase activity, hydrolyzing N-glycosyl compounds"/>
    <property type="evidence" value="ECO:0007669"/>
    <property type="project" value="InterPro"/>
</dbReference>
<protein>
    <submittedName>
        <fullName evidence="4">Pyrimidine-specific ribonucleoside hydrolase RihA</fullName>
        <ecNumber evidence="4">3.2.-.-</ecNumber>
    </submittedName>
</protein>
<dbReference type="InterPro" id="IPR052775">
    <property type="entry name" value="IUN_hydrolase"/>
</dbReference>
<keyword evidence="1 4" id="KW-0378">Hydrolase</keyword>
<dbReference type="AlphaFoldDB" id="A0A2Z4AD30"/>
<sequence length="311" mass="33792">MVYAMRTVIIDTDTGSDDAVALVMAAKHPDLKIDAVTVVAGNVPLEQGVQNALYTLELCMCRAPIYAGYAKPFLRPLQTAQEVHGADGMGDIGLPLKGREPNQGHAVNELCSRLMRGGKEMFLVTLGPLTNIAAALRLCPEIAERVVECVIMGGTGRGPGNITSVAEFNIWVDPEAANAVFNSGMRLKMVGWEIAGEFAYFGREDYERLRSVGTPLALFCADIQTSKIEVMKKRLNTGWFNLPDPIAMAVALKPDIVEESKVCRVDIATDEVFRGQTVVNHLEVPGKPLNVEIVTKVSRQGFLDMLFDAIG</sequence>
<name>A0A2Z4AD30_9BACT</name>
<reference evidence="4 5" key="1">
    <citation type="submission" date="2018-06" db="EMBL/GenBank/DDBJ databases">
        <title>Draft Genome Sequence of a Novel Marine Bacterium Related to the Verrucomicrobia.</title>
        <authorList>
            <person name="Vosseberg J."/>
            <person name="Martijn J."/>
            <person name="Ettema T.J.G."/>
        </authorList>
    </citation>
    <scope>NUCLEOTIDE SEQUENCE [LARGE SCALE GENOMIC DNA]</scope>
    <source>
        <strain evidence="4">TARA_B100001123</strain>
    </source>
</reference>
<dbReference type="InterPro" id="IPR015910">
    <property type="entry name" value="I/U_nuclsd_hydro_CS"/>
</dbReference>
<evidence type="ECO:0000256" key="2">
    <source>
        <dbReference type="ARBA" id="ARBA00023295"/>
    </source>
</evidence>
<proteinExistence type="predicted"/>
<dbReference type="SUPFAM" id="SSF53590">
    <property type="entry name" value="Nucleoside hydrolase"/>
    <property type="match status" value="1"/>
</dbReference>